<feature type="chain" id="PRO_5014649708" evidence="1">
    <location>
        <begin position="19"/>
        <end position="143"/>
    </location>
</feature>
<name>A0A2M4B2N8_9DIPT</name>
<protein>
    <submittedName>
        <fullName evidence="2">Putative secreted protein</fullName>
    </submittedName>
</protein>
<organism evidence="2">
    <name type="scientific">Anopheles triannulatus</name>
    <dbReference type="NCBI Taxonomy" id="58253"/>
    <lineage>
        <taxon>Eukaryota</taxon>
        <taxon>Metazoa</taxon>
        <taxon>Ecdysozoa</taxon>
        <taxon>Arthropoda</taxon>
        <taxon>Hexapoda</taxon>
        <taxon>Insecta</taxon>
        <taxon>Pterygota</taxon>
        <taxon>Neoptera</taxon>
        <taxon>Endopterygota</taxon>
        <taxon>Diptera</taxon>
        <taxon>Nematocera</taxon>
        <taxon>Culicoidea</taxon>
        <taxon>Culicidae</taxon>
        <taxon>Anophelinae</taxon>
        <taxon>Anopheles</taxon>
    </lineage>
</organism>
<proteinExistence type="predicted"/>
<reference evidence="2" key="1">
    <citation type="submission" date="2018-01" db="EMBL/GenBank/DDBJ databases">
        <title>An insight into the sialome of Amazonian anophelines.</title>
        <authorList>
            <person name="Ribeiro J.M."/>
            <person name="Scarpassa V."/>
            <person name="Calvo E."/>
        </authorList>
    </citation>
    <scope>NUCLEOTIDE SEQUENCE</scope>
    <source>
        <tissue evidence="2">Salivary glands</tissue>
    </source>
</reference>
<evidence type="ECO:0000313" key="2">
    <source>
        <dbReference type="EMBL" id="MBW47078.1"/>
    </source>
</evidence>
<evidence type="ECO:0000256" key="1">
    <source>
        <dbReference type="SAM" id="SignalP"/>
    </source>
</evidence>
<dbReference type="EMBL" id="GGFK01013757">
    <property type="protein sequence ID" value="MBW47078.1"/>
    <property type="molecule type" value="Transcribed_RNA"/>
</dbReference>
<sequence length="143" mass="16462">MLLLLLLLLLGCWRWTNELRWLHVRAIDQSASTDDPARLGGRSLVLACRGRRRHLVRHKPWTIGCRGGRVGGRNDRRREAPMVPHDRCLSGRMLQIDGRRVAVHAAVQRHAASGRVAPRYERLFVLCTTVYRLLLLLSFLIDR</sequence>
<dbReference type="AlphaFoldDB" id="A0A2M4B2N8"/>
<accession>A0A2M4B2N8</accession>
<keyword evidence="1" id="KW-0732">Signal</keyword>
<feature type="signal peptide" evidence="1">
    <location>
        <begin position="1"/>
        <end position="18"/>
    </location>
</feature>